<protein>
    <submittedName>
        <fullName evidence="1">Uncharacterized protein</fullName>
    </submittedName>
</protein>
<sequence>MSCLRSKKRNAHNTLFSACEIFGNFFSKKTSKFFSKKHCHNRIFYPIQFRCGIRTRDPYSKDVKNQFTSGNLFQSTYFGKG</sequence>
<name>A0A1Y3BTS3_EURMA</name>
<dbReference type="EMBL" id="MUJZ01005747">
    <property type="protein sequence ID" value="OTF82996.1"/>
    <property type="molecule type" value="Genomic_DNA"/>
</dbReference>
<gene>
    <name evidence="1" type="ORF">BLA29_009895</name>
</gene>
<accession>A0A1Y3BTS3</accession>
<organism evidence="1 2">
    <name type="scientific">Euroglyphus maynei</name>
    <name type="common">Mayne's house dust mite</name>
    <dbReference type="NCBI Taxonomy" id="6958"/>
    <lineage>
        <taxon>Eukaryota</taxon>
        <taxon>Metazoa</taxon>
        <taxon>Ecdysozoa</taxon>
        <taxon>Arthropoda</taxon>
        <taxon>Chelicerata</taxon>
        <taxon>Arachnida</taxon>
        <taxon>Acari</taxon>
        <taxon>Acariformes</taxon>
        <taxon>Sarcoptiformes</taxon>
        <taxon>Astigmata</taxon>
        <taxon>Psoroptidia</taxon>
        <taxon>Analgoidea</taxon>
        <taxon>Pyroglyphidae</taxon>
        <taxon>Pyroglyphinae</taxon>
        <taxon>Euroglyphus</taxon>
    </lineage>
</organism>
<proteinExistence type="predicted"/>
<dbReference type="Proteomes" id="UP000194236">
    <property type="component" value="Unassembled WGS sequence"/>
</dbReference>
<dbReference type="AlphaFoldDB" id="A0A1Y3BTS3"/>
<evidence type="ECO:0000313" key="1">
    <source>
        <dbReference type="EMBL" id="OTF82996.1"/>
    </source>
</evidence>
<comment type="caution">
    <text evidence="1">The sequence shown here is derived from an EMBL/GenBank/DDBJ whole genome shotgun (WGS) entry which is preliminary data.</text>
</comment>
<evidence type="ECO:0000313" key="2">
    <source>
        <dbReference type="Proteomes" id="UP000194236"/>
    </source>
</evidence>
<reference evidence="1 2" key="1">
    <citation type="submission" date="2017-03" db="EMBL/GenBank/DDBJ databases">
        <title>Genome Survey of Euroglyphus maynei.</title>
        <authorList>
            <person name="Arlian L.G."/>
            <person name="Morgan M.S."/>
            <person name="Rider S.D."/>
        </authorList>
    </citation>
    <scope>NUCLEOTIDE SEQUENCE [LARGE SCALE GENOMIC DNA]</scope>
    <source>
        <strain evidence="1">Arlian Lab</strain>
        <tissue evidence="1">Whole body</tissue>
    </source>
</reference>
<keyword evidence="2" id="KW-1185">Reference proteome</keyword>